<dbReference type="SUPFAM" id="SSF53448">
    <property type="entry name" value="Nucleotide-diphospho-sugar transferases"/>
    <property type="match status" value="1"/>
</dbReference>
<dbReference type="EnsemblMetazoa" id="AALB004917-RA">
    <property type="protein sequence ID" value="AALB004917-PA"/>
    <property type="gene ID" value="AALB004917"/>
</dbReference>
<comment type="subcellular location">
    <subcellularLocation>
        <location evidence="1 5">Golgi apparatus membrane</location>
        <topology evidence="1 5">Single-pass type II membrane protein</topology>
    </subcellularLocation>
</comment>
<dbReference type="Pfam" id="PF00535">
    <property type="entry name" value="Glycos_transf_2"/>
    <property type="match status" value="1"/>
</dbReference>
<dbReference type="Gene3D" id="2.80.10.50">
    <property type="match status" value="1"/>
</dbReference>
<comment type="cofactor">
    <cofactor evidence="5">
        <name>Mn(2+)</name>
        <dbReference type="ChEBI" id="CHEBI:29035"/>
    </cofactor>
</comment>
<dbReference type="EC" id="2.4.1.-" evidence="5"/>
<sequence length="586" mass="66491">MLLIRCAHFVLSFSSVGLIRARLAGARLAKADVLVFLDAHCECMPQWLEPLLDRIKESHTSVLVPIIDVIEAKNFYYSTNDYNDFQIGGFTWDGHFDWHDVTKRERERQKRECSEKDIEICPTYSPTMAGGLFAIARDYFWDIGSYDEQMDGWGGENLEMSFRVWQCGGTLETIPCSRIGHIFRDFHPYSFPNDRDTHGINTVRMAVVWMDDYVELLYLNRPDLKDHPELGDVTHRKVLREKLHCKSFNWYMTNVYPEKFIPTRNVLAFGRLASQADNLCLDTLQQNAEKPWNLGIYTCFKPEVSASQLFSLTKRAVLRNERSCATVQASKSESKFVVMIPCINDDDIDDTWEFTEHRQLRHKQSGLCLDSSDLSTKSYVHVATCHPGIKTQNGTMSADKNDFKIMARSMVCEDSNLQGDITISSGCVIHPSATIIAESGPIIIGENCILEEYATLRYRIPDGHPLLEGGKTPAKPLIIGPENVFEVGCTVEALSIGGRNVFESKSYVSADVTVGNGCVIGAGCRLVGKQSLDDKIVVYGRSCLQRETLDKHKSQMIQLDYLRKILPNYHHLRKVNYDPKQERAEV</sequence>
<evidence type="ECO:0000256" key="3">
    <source>
        <dbReference type="ARBA" id="ARBA00023034"/>
    </source>
</evidence>
<dbReference type="GO" id="GO:0030246">
    <property type="term" value="F:carbohydrate binding"/>
    <property type="evidence" value="ECO:0007669"/>
    <property type="project" value="UniProtKB-KW"/>
</dbReference>
<name>A0A182FEH6_ANOAL</name>
<protein>
    <recommendedName>
        <fullName evidence="5">Polypeptide N-acetylgalactosaminyltransferase</fullName>
        <ecNumber evidence="5">2.4.1.-</ecNumber>
    </recommendedName>
    <alternativeName>
        <fullName evidence="5">Protein-UDP acetylgalactosaminyltransferase</fullName>
    </alternativeName>
</protein>
<dbReference type="SMART" id="SM00458">
    <property type="entry name" value="RICIN"/>
    <property type="match status" value="1"/>
</dbReference>
<dbReference type="GO" id="GO:0004653">
    <property type="term" value="F:polypeptide N-acetylgalactosaminyltransferase activity"/>
    <property type="evidence" value="ECO:0007669"/>
    <property type="project" value="TreeGrafter"/>
</dbReference>
<feature type="domain" description="Ricin B lectin" evidence="6">
    <location>
        <begin position="264"/>
        <end position="397"/>
    </location>
</feature>
<comment type="similarity">
    <text evidence="5">Belongs to the glycosyltransferase 2 family. GalNAc-T subfamily.</text>
</comment>
<evidence type="ECO:0000259" key="6">
    <source>
        <dbReference type="SMART" id="SM00458"/>
    </source>
</evidence>
<keyword evidence="5" id="KW-0464">Manganese</keyword>
<dbReference type="AlphaFoldDB" id="A0A182FEH6"/>
<keyword evidence="5" id="KW-0808">Transferase</keyword>
<dbReference type="GO" id="GO:0006493">
    <property type="term" value="P:protein O-linked glycosylation"/>
    <property type="evidence" value="ECO:0007669"/>
    <property type="project" value="TreeGrafter"/>
</dbReference>
<keyword evidence="5" id="KW-0328">Glycosyltransferase</keyword>
<dbReference type="PANTHER" id="PTHR11675">
    <property type="entry name" value="N-ACETYLGALACTOSAMINYLTRANSFERASE"/>
    <property type="match status" value="1"/>
</dbReference>
<dbReference type="PANTHER" id="PTHR11675:SF43">
    <property type="entry name" value="POLYPEPTIDE N-ACETYLGALACTOSAMINYLTRANSFERASE 1"/>
    <property type="match status" value="1"/>
</dbReference>
<keyword evidence="4 5" id="KW-1015">Disulfide bond</keyword>
<dbReference type="VEuPathDB" id="VectorBase:AALB004917"/>
<dbReference type="PROSITE" id="PS50231">
    <property type="entry name" value="RICIN_B_LECTIN"/>
    <property type="match status" value="1"/>
</dbReference>
<keyword evidence="8" id="KW-1185">Reference proteome</keyword>
<dbReference type="Pfam" id="PF00652">
    <property type="entry name" value="Ricin_B_lectin"/>
    <property type="match status" value="1"/>
</dbReference>
<evidence type="ECO:0000313" key="8">
    <source>
        <dbReference type="Proteomes" id="UP000069272"/>
    </source>
</evidence>
<accession>A0A182FEH6</accession>
<dbReference type="InterPro" id="IPR035992">
    <property type="entry name" value="Ricin_B-like_lectins"/>
</dbReference>
<proteinExistence type="inferred from homology"/>
<reference evidence="7 8" key="1">
    <citation type="journal article" date="2017" name="G3 (Bethesda)">
        <title>The Physical Genome Mapping of Anopheles albimanus Corrected Scaffold Misassemblies and Identified Interarm Rearrangements in Genus Anopheles.</title>
        <authorList>
            <person name="Artemov G.N."/>
            <person name="Peery A.N."/>
            <person name="Jiang X."/>
            <person name="Tu Z."/>
            <person name="Stegniy V.N."/>
            <person name="Sharakhova M.V."/>
            <person name="Sharakhov I.V."/>
        </authorList>
    </citation>
    <scope>NUCLEOTIDE SEQUENCE [LARGE SCALE GENOMIC DNA]</scope>
    <source>
        <strain evidence="7 8">ALBI9_A</strain>
    </source>
</reference>
<dbReference type="SUPFAM" id="SSF51161">
    <property type="entry name" value="Trimeric LpxA-like enzymes"/>
    <property type="match status" value="1"/>
</dbReference>
<evidence type="ECO:0000256" key="5">
    <source>
        <dbReference type="RuleBase" id="RU361242"/>
    </source>
</evidence>
<dbReference type="InterPro" id="IPR011004">
    <property type="entry name" value="Trimer_LpxA-like_sf"/>
</dbReference>
<dbReference type="VEuPathDB" id="VectorBase:AALB20_035498"/>
<dbReference type="Gene3D" id="2.160.10.10">
    <property type="entry name" value="Hexapeptide repeat proteins"/>
    <property type="match status" value="1"/>
</dbReference>
<evidence type="ECO:0000256" key="4">
    <source>
        <dbReference type="ARBA" id="ARBA00023157"/>
    </source>
</evidence>
<organism evidence="7 8">
    <name type="scientific">Anopheles albimanus</name>
    <name type="common">New world malaria mosquito</name>
    <dbReference type="NCBI Taxonomy" id="7167"/>
    <lineage>
        <taxon>Eukaryota</taxon>
        <taxon>Metazoa</taxon>
        <taxon>Ecdysozoa</taxon>
        <taxon>Arthropoda</taxon>
        <taxon>Hexapoda</taxon>
        <taxon>Insecta</taxon>
        <taxon>Pterygota</taxon>
        <taxon>Neoptera</taxon>
        <taxon>Endopterygota</taxon>
        <taxon>Diptera</taxon>
        <taxon>Nematocera</taxon>
        <taxon>Culicoidea</taxon>
        <taxon>Culicidae</taxon>
        <taxon>Anophelinae</taxon>
        <taxon>Anopheles</taxon>
    </lineage>
</organism>
<dbReference type="GO" id="GO:0000139">
    <property type="term" value="C:Golgi membrane"/>
    <property type="evidence" value="ECO:0007669"/>
    <property type="project" value="UniProtKB-SubCell"/>
</dbReference>
<keyword evidence="3 5" id="KW-0333">Golgi apparatus</keyword>
<dbReference type="STRING" id="7167.A0A182FEH6"/>
<comment type="pathway">
    <text evidence="5">Protein modification; protein glycosylation.</text>
</comment>
<reference evidence="7" key="2">
    <citation type="submission" date="2022-08" db="UniProtKB">
        <authorList>
            <consortium name="EnsemblMetazoa"/>
        </authorList>
    </citation>
    <scope>IDENTIFICATION</scope>
    <source>
        <strain evidence="7">STECLA/ALBI9_A</strain>
    </source>
</reference>
<dbReference type="InterPro" id="IPR029044">
    <property type="entry name" value="Nucleotide-diphossugar_trans"/>
</dbReference>
<dbReference type="CDD" id="cd04646">
    <property type="entry name" value="LbH_Dynactin_6"/>
    <property type="match status" value="1"/>
</dbReference>
<dbReference type="InterPro" id="IPR001173">
    <property type="entry name" value="Glyco_trans_2-like"/>
</dbReference>
<dbReference type="Proteomes" id="UP000069272">
    <property type="component" value="Chromosome 3L"/>
</dbReference>
<dbReference type="SUPFAM" id="SSF50370">
    <property type="entry name" value="Ricin B-like lectins"/>
    <property type="match status" value="1"/>
</dbReference>
<keyword evidence="2 5" id="KW-0430">Lectin</keyword>
<dbReference type="InterPro" id="IPR000772">
    <property type="entry name" value="Ricin_B_lectin"/>
</dbReference>
<dbReference type="VEuPathDB" id="VectorBase:AALB20_028168"/>
<dbReference type="Gene3D" id="3.90.550.10">
    <property type="entry name" value="Spore Coat Polysaccharide Biosynthesis Protein SpsA, Chain A"/>
    <property type="match status" value="1"/>
</dbReference>
<evidence type="ECO:0000256" key="2">
    <source>
        <dbReference type="ARBA" id="ARBA00022734"/>
    </source>
</evidence>
<evidence type="ECO:0000256" key="1">
    <source>
        <dbReference type="ARBA" id="ARBA00004323"/>
    </source>
</evidence>
<evidence type="ECO:0000313" key="7">
    <source>
        <dbReference type="EnsemblMetazoa" id="AALB004917-PA"/>
    </source>
</evidence>